<reference evidence="3" key="1">
    <citation type="journal article" date="2019" name="Int. J. Syst. Evol. Microbiol.">
        <title>The Global Catalogue of Microorganisms (GCM) 10K type strain sequencing project: providing services to taxonomists for standard genome sequencing and annotation.</title>
        <authorList>
            <consortium name="The Broad Institute Genomics Platform"/>
            <consortium name="The Broad Institute Genome Sequencing Center for Infectious Disease"/>
            <person name="Wu L."/>
            <person name="Ma J."/>
        </authorList>
    </citation>
    <scope>NUCLEOTIDE SEQUENCE [LARGE SCALE GENOMIC DNA]</scope>
    <source>
        <strain evidence="3">CCUG 56029</strain>
    </source>
</reference>
<dbReference type="Proteomes" id="UP001595998">
    <property type="component" value="Unassembled WGS sequence"/>
</dbReference>
<evidence type="ECO:0000256" key="1">
    <source>
        <dbReference type="SAM" id="MobiDB-lite"/>
    </source>
</evidence>
<accession>A0ABV8XMR2</accession>
<feature type="compositionally biased region" description="Basic and acidic residues" evidence="1">
    <location>
        <begin position="139"/>
        <end position="158"/>
    </location>
</feature>
<comment type="caution">
    <text evidence="2">The sequence shown here is derived from an EMBL/GenBank/DDBJ whole genome shotgun (WGS) entry which is preliminary data.</text>
</comment>
<feature type="compositionally biased region" description="Polar residues" evidence="1">
    <location>
        <begin position="30"/>
        <end position="44"/>
    </location>
</feature>
<protein>
    <submittedName>
        <fullName evidence="2">Uncharacterized protein</fullName>
    </submittedName>
</protein>
<keyword evidence="3" id="KW-1185">Reference proteome</keyword>
<evidence type="ECO:0000313" key="2">
    <source>
        <dbReference type="EMBL" id="MFC4426057.1"/>
    </source>
</evidence>
<dbReference type="EMBL" id="JBHSEH010000005">
    <property type="protein sequence ID" value="MFC4426057.1"/>
    <property type="molecule type" value="Genomic_DNA"/>
</dbReference>
<evidence type="ECO:0000313" key="3">
    <source>
        <dbReference type="Proteomes" id="UP001595998"/>
    </source>
</evidence>
<gene>
    <name evidence="2" type="ORF">ACFOZ9_07500</name>
</gene>
<feature type="region of interest" description="Disordered" evidence="1">
    <location>
        <begin position="1"/>
        <end position="58"/>
    </location>
</feature>
<feature type="region of interest" description="Disordered" evidence="1">
    <location>
        <begin position="122"/>
        <end position="165"/>
    </location>
</feature>
<dbReference type="RefSeq" id="WP_380038059.1">
    <property type="nucleotide sequence ID" value="NZ_JBHSEH010000005.1"/>
</dbReference>
<organism evidence="2 3">
    <name type="scientific">Deinococcus navajonensis</name>
    <dbReference type="NCBI Taxonomy" id="309884"/>
    <lineage>
        <taxon>Bacteria</taxon>
        <taxon>Thermotogati</taxon>
        <taxon>Deinococcota</taxon>
        <taxon>Deinococci</taxon>
        <taxon>Deinococcales</taxon>
        <taxon>Deinococcaceae</taxon>
        <taxon>Deinococcus</taxon>
    </lineage>
</organism>
<proteinExistence type="predicted"/>
<name>A0ABV8XMR2_9DEIO</name>
<sequence length="165" mass="17512">MNKEHKLIGETGAQTGFETPDPKDNHESVYGTTPDSSKVSTANKMTYEEPEIPDPKEVTGQFDHLATRDPVAMEQNLQAAEFAGAQTVESVSPEVLDLATPVAGIGVNAGLAPAIQDRALAVDPNPGYTPPSEMTVPHVGERPGDLPQGERAELENEVRGNGNGR</sequence>